<dbReference type="Proteomes" id="UP000198619">
    <property type="component" value="Unassembled WGS sequence"/>
</dbReference>
<dbReference type="AlphaFoldDB" id="A0A1I0Z2Z6"/>
<gene>
    <name evidence="1" type="ORF">SAMN04488528_101670</name>
</gene>
<organism evidence="1 2">
    <name type="scientific">Clostridium frigidicarnis</name>
    <dbReference type="NCBI Taxonomy" id="84698"/>
    <lineage>
        <taxon>Bacteria</taxon>
        <taxon>Bacillati</taxon>
        <taxon>Bacillota</taxon>
        <taxon>Clostridia</taxon>
        <taxon>Eubacteriales</taxon>
        <taxon>Clostridiaceae</taxon>
        <taxon>Clostridium</taxon>
    </lineage>
</organism>
<evidence type="ECO:0000313" key="2">
    <source>
        <dbReference type="Proteomes" id="UP000198619"/>
    </source>
</evidence>
<sequence>MSVVKISDIAYDEFKEVLDQNSIDNYVIRINLAGMG</sequence>
<proteinExistence type="predicted"/>
<name>A0A1I0Z2Z6_9CLOT</name>
<dbReference type="EMBL" id="FOKI01000016">
    <property type="protein sequence ID" value="SFB18990.1"/>
    <property type="molecule type" value="Genomic_DNA"/>
</dbReference>
<evidence type="ECO:0008006" key="3">
    <source>
        <dbReference type="Google" id="ProtNLM"/>
    </source>
</evidence>
<accession>A0A1I0Z2Z6</accession>
<evidence type="ECO:0000313" key="1">
    <source>
        <dbReference type="EMBL" id="SFB18990.1"/>
    </source>
</evidence>
<reference evidence="1 2" key="1">
    <citation type="submission" date="2016-10" db="EMBL/GenBank/DDBJ databases">
        <authorList>
            <person name="de Groot N.N."/>
        </authorList>
    </citation>
    <scope>NUCLEOTIDE SEQUENCE [LARGE SCALE GENOMIC DNA]</scope>
    <source>
        <strain evidence="1 2">DSM 12271</strain>
    </source>
</reference>
<keyword evidence="2" id="KW-1185">Reference proteome</keyword>
<protein>
    <recommendedName>
        <fullName evidence="3">HesB-like selenoprotein</fullName>
    </recommendedName>
</protein>